<evidence type="ECO:0000256" key="2">
    <source>
        <dbReference type="ARBA" id="ARBA00022980"/>
    </source>
</evidence>
<dbReference type="NCBIfam" id="TIGR01077">
    <property type="entry name" value="L13_A_E"/>
    <property type="match status" value="1"/>
</dbReference>
<dbReference type="GO" id="GO:0003729">
    <property type="term" value="F:mRNA binding"/>
    <property type="evidence" value="ECO:0007669"/>
    <property type="project" value="TreeGrafter"/>
</dbReference>
<keyword evidence="3" id="KW-0687">Ribonucleoprotein</keyword>
<evidence type="ECO:0000313" key="6">
    <source>
        <dbReference type="EMBL" id="KAH3725253.1"/>
    </source>
</evidence>
<dbReference type="Gene3D" id="6.10.250.3250">
    <property type="match status" value="1"/>
</dbReference>
<name>A0A9D4CH97_DREPO</name>
<comment type="caution">
    <text evidence="6">The sequence shown here is derived from an EMBL/GenBank/DDBJ whole genome shotgun (WGS) entry which is preliminary data.</text>
</comment>
<dbReference type="GO" id="GO:0006412">
    <property type="term" value="P:translation"/>
    <property type="evidence" value="ECO:0007669"/>
    <property type="project" value="InterPro"/>
</dbReference>
<dbReference type="FunFam" id="6.10.250.3250:FF:000001">
    <property type="entry name" value="60S ribosomal protein L13a"/>
    <property type="match status" value="1"/>
</dbReference>
<dbReference type="FunFam" id="3.90.1180.10:FF:000002">
    <property type="entry name" value="60S ribosomal protein L16"/>
    <property type="match status" value="1"/>
</dbReference>
<dbReference type="SUPFAM" id="SSF52161">
    <property type="entry name" value="Ribosomal protein L13"/>
    <property type="match status" value="1"/>
</dbReference>
<dbReference type="GO" id="GO:0022625">
    <property type="term" value="C:cytosolic large ribosomal subunit"/>
    <property type="evidence" value="ECO:0007669"/>
    <property type="project" value="TreeGrafter"/>
</dbReference>
<dbReference type="InterPro" id="IPR005755">
    <property type="entry name" value="Ribosomal_uL13_euk/arc"/>
</dbReference>
<gene>
    <name evidence="6" type="ORF">DPMN_051088</name>
</gene>
<dbReference type="AlphaFoldDB" id="A0A9D4CH97"/>
<comment type="similarity">
    <text evidence="1">Belongs to the universal ribosomal protein uL13 family.</text>
</comment>
<dbReference type="Gene3D" id="3.90.1180.10">
    <property type="entry name" value="Ribosomal protein L13"/>
    <property type="match status" value="1"/>
</dbReference>
<dbReference type="GO" id="GO:0017148">
    <property type="term" value="P:negative regulation of translation"/>
    <property type="evidence" value="ECO:0007669"/>
    <property type="project" value="TreeGrafter"/>
</dbReference>
<evidence type="ECO:0000256" key="3">
    <source>
        <dbReference type="ARBA" id="ARBA00023274"/>
    </source>
</evidence>
<keyword evidence="2" id="KW-0689">Ribosomal protein</keyword>
<protein>
    <recommendedName>
        <fullName evidence="4">Large ribosomal subunit protein uL13</fullName>
    </recommendedName>
    <alternativeName>
        <fullName evidence="5">60S ribosomal protein L13a</fullName>
    </alternativeName>
</protein>
<reference evidence="6" key="1">
    <citation type="journal article" date="2019" name="bioRxiv">
        <title>The Genome of the Zebra Mussel, Dreissena polymorpha: A Resource for Invasive Species Research.</title>
        <authorList>
            <person name="McCartney M.A."/>
            <person name="Auch B."/>
            <person name="Kono T."/>
            <person name="Mallez S."/>
            <person name="Zhang Y."/>
            <person name="Obille A."/>
            <person name="Becker A."/>
            <person name="Abrahante J.E."/>
            <person name="Garbe J."/>
            <person name="Badalamenti J.P."/>
            <person name="Herman A."/>
            <person name="Mangelson H."/>
            <person name="Liachko I."/>
            <person name="Sullivan S."/>
            <person name="Sone E.D."/>
            <person name="Koren S."/>
            <person name="Silverstein K.A.T."/>
            <person name="Beckman K.B."/>
            <person name="Gohl D.M."/>
        </authorList>
    </citation>
    <scope>NUCLEOTIDE SEQUENCE</scope>
    <source>
        <strain evidence="6">Duluth1</strain>
        <tissue evidence="6">Whole animal</tissue>
    </source>
</reference>
<proteinExistence type="inferred from homology"/>
<evidence type="ECO:0000313" key="7">
    <source>
        <dbReference type="Proteomes" id="UP000828390"/>
    </source>
</evidence>
<dbReference type="GO" id="GO:0003735">
    <property type="term" value="F:structural constituent of ribosome"/>
    <property type="evidence" value="ECO:0007669"/>
    <property type="project" value="InterPro"/>
</dbReference>
<dbReference type="InterPro" id="IPR005822">
    <property type="entry name" value="Ribosomal_uL13"/>
</dbReference>
<sequence length="203" mass="23171">MGFSRKPILIDARGHLLGRLAAVVAKTIINGQRVVVVRCEGINISGNFYRNKLKALNYIKKRCNVQPKRGPLHFRAPSRMFYKAVRGMVPHRTARGISAMSKLKVYEGIPPPFDKQKRKVVPSALKVLRLKQNRRFCDLNRLAHEVGWKYQGVIGALEAKRSVKAKKYYKTKLATDKLRQKARANVAPKIAKYQKIIEGYGFR</sequence>
<dbReference type="PANTHER" id="PTHR11545">
    <property type="entry name" value="RIBOSOMAL PROTEIN L13"/>
    <property type="match status" value="1"/>
</dbReference>
<evidence type="ECO:0000256" key="5">
    <source>
        <dbReference type="ARBA" id="ARBA00035367"/>
    </source>
</evidence>
<accession>A0A9D4CH97</accession>
<dbReference type="Pfam" id="PF00572">
    <property type="entry name" value="Ribosomal_L13"/>
    <property type="match status" value="1"/>
</dbReference>
<keyword evidence="7" id="KW-1185">Reference proteome</keyword>
<reference evidence="6" key="2">
    <citation type="submission" date="2020-11" db="EMBL/GenBank/DDBJ databases">
        <authorList>
            <person name="McCartney M.A."/>
            <person name="Auch B."/>
            <person name="Kono T."/>
            <person name="Mallez S."/>
            <person name="Becker A."/>
            <person name="Gohl D.M."/>
            <person name="Silverstein K.A.T."/>
            <person name="Koren S."/>
            <person name="Bechman K.B."/>
            <person name="Herman A."/>
            <person name="Abrahante J.E."/>
            <person name="Garbe J."/>
        </authorList>
    </citation>
    <scope>NUCLEOTIDE SEQUENCE</scope>
    <source>
        <strain evidence="6">Duluth1</strain>
        <tissue evidence="6">Whole animal</tissue>
    </source>
</reference>
<organism evidence="6 7">
    <name type="scientific">Dreissena polymorpha</name>
    <name type="common">Zebra mussel</name>
    <name type="synonym">Mytilus polymorpha</name>
    <dbReference type="NCBI Taxonomy" id="45954"/>
    <lineage>
        <taxon>Eukaryota</taxon>
        <taxon>Metazoa</taxon>
        <taxon>Spiralia</taxon>
        <taxon>Lophotrochozoa</taxon>
        <taxon>Mollusca</taxon>
        <taxon>Bivalvia</taxon>
        <taxon>Autobranchia</taxon>
        <taxon>Heteroconchia</taxon>
        <taxon>Euheterodonta</taxon>
        <taxon>Imparidentia</taxon>
        <taxon>Neoheterodontei</taxon>
        <taxon>Myida</taxon>
        <taxon>Dreissenoidea</taxon>
        <taxon>Dreissenidae</taxon>
        <taxon>Dreissena</taxon>
    </lineage>
</organism>
<dbReference type="EMBL" id="JAIWYP010000012">
    <property type="protein sequence ID" value="KAH3725253.1"/>
    <property type="molecule type" value="Genomic_DNA"/>
</dbReference>
<dbReference type="HAMAP" id="MF_01366">
    <property type="entry name" value="Ribosomal_uL13"/>
    <property type="match status" value="1"/>
</dbReference>
<dbReference type="InterPro" id="IPR036899">
    <property type="entry name" value="Ribosomal_uL13_sf"/>
</dbReference>
<dbReference type="CDD" id="cd00392">
    <property type="entry name" value="Ribosomal_L13"/>
    <property type="match status" value="1"/>
</dbReference>
<evidence type="ECO:0000256" key="4">
    <source>
        <dbReference type="ARBA" id="ARBA00035201"/>
    </source>
</evidence>
<evidence type="ECO:0000256" key="1">
    <source>
        <dbReference type="ARBA" id="ARBA00006227"/>
    </source>
</evidence>
<dbReference type="Proteomes" id="UP000828390">
    <property type="component" value="Unassembled WGS sequence"/>
</dbReference>
<dbReference type="PANTHER" id="PTHR11545:SF3">
    <property type="entry name" value="LARGE RIBOSOMAL SUBUNIT PROTEIN UL13"/>
    <property type="match status" value="1"/>
</dbReference>